<dbReference type="EMBL" id="AP028679">
    <property type="protein sequence ID" value="BEQ14327.1"/>
    <property type="molecule type" value="Genomic_DNA"/>
</dbReference>
<evidence type="ECO:0000259" key="4">
    <source>
        <dbReference type="PROSITE" id="PS50887"/>
    </source>
</evidence>
<evidence type="ECO:0000256" key="1">
    <source>
        <dbReference type="ARBA" id="ARBA00012528"/>
    </source>
</evidence>
<sequence length="228" mass="25481">MAVALFTLSLKGLGLLPQAISSTSTLPVATTLESVLLSLALADRVRSLRRQREEAKRNERRLRQLSLTDELTNLYNKRFLDSRLQSEVDHAIRSSQPLSVLALDVDHLKEFNDSLGHAAGDLVLITVAHVMRRQLRKSDFAIRTGGDEFVVIMPETDLEQARWAAERIRSSVHENDFQLKKGPPVCATISVGAAQHQGEETPADLLERADRAMYRAKQEGKNRVCESD</sequence>
<evidence type="ECO:0000313" key="6">
    <source>
        <dbReference type="Proteomes" id="UP001366166"/>
    </source>
</evidence>
<keyword evidence="3" id="KW-0175">Coiled coil</keyword>
<proteinExistence type="predicted"/>
<dbReference type="RefSeq" id="WP_338606042.1">
    <property type="nucleotide sequence ID" value="NZ_AP028679.1"/>
</dbReference>
<dbReference type="GO" id="GO:0005886">
    <property type="term" value="C:plasma membrane"/>
    <property type="evidence" value="ECO:0007669"/>
    <property type="project" value="TreeGrafter"/>
</dbReference>
<organism evidence="5 6">
    <name type="scientific">Desulfoferula mesophila</name>
    <dbReference type="NCBI Taxonomy" id="3058419"/>
    <lineage>
        <taxon>Bacteria</taxon>
        <taxon>Pseudomonadati</taxon>
        <taxon>Thermodesulfobacteriota</taxon>
        <taxon>Desulfarculia</taxon>
        <taxon>Desulfarculales</taxon>
        <taxon>Desulfarculaceae</taxon>
        <taxon>Desulfoferula</taxon>
    </lineage>
</organism>
<dbReference type="EC" id="2.7.7.65" evidence="1"/>
<dbReference type="SMART" id="SM00267">
    <property type="entry name" value="GGDEF"/>
    <property type="match status" value="1"/>
</dbReference>
<comment type="catalytic activity">
    <reaction evidence="2">
        <text>2 GTP = 3',3'-c-di-GMP + 2 diphosphate</text>
        <dbReference type="Rhea" id="RHEA:24898"/>
        <dbReference type="ChEBI" id="CHEBI:33019"/>
        <dbReference type="ChEBI" id="CHEBI:37565"/>
        <dbReference type="ChEBI" id="CHEBI:58805"/>
        <dbReference type="EC" id="2.7.7.65"/>
    </reaction>
</comment>
<gene>
    <name evidence="5" type="ORF">FAK_13930</name>
</gene>
<dbReference type="InterPro" id="IPR029787">
    <property type="entry name" value="Nucleotide_cyclase"/>
</dbReference>
<dbReference type="CDD" id="cd01949">
    <property type="entry name" value="GGDEF"/>
    <property type="match status" value="1"/>
</dbReference>
<keyword evidence="6" id="KW-1185">Reference proteome</keyword>
<protein>
    <recommendedName>
        <fullName evidence="1">diguanylate cyclase</fullName>
        <ecNumber evidence="1">2.7.7.65</ecNumber>
    </recommendedName>
</protein>
<feature type="coiled-coil region" evidence="3">
    <location>
        <begin position="38"/>
        <end position="68"/>
    </location>
</feature>
<dbReference type="Proteomes" id="UP001366166">
    <property type="component" value="Chromosome"/>
</dbReference>
<accession>A0AAU9EZN3</accession>
<dbReference type="InterPro" id="IPR043128">
    <property type="entry name" value="Rev_trsase/Diguanyl_cyclase"/>
</dbReference>
<dbReference type="GO" id="GO:0052621">
    <property type="term" value="F:diguanylate cyclase activity"/>
    <property type="evidence" value="ECO:0007669"/>
    <property type="project" value="UniProtKB-EC"/>
</dbReference>
<dbReference type="Gene3D" id="3.30.70.270">
    <property type="match status" value="1"/>
</dbReference>
<reference evidence="6" key="1">
    <citation type="journal article" date="2023" name="Arch. Microbiol.">
        <title>Desulfoferula mesophilus gen. nov. sp. nov., a mesophilic sulfate-reducing bacterium isolated from a brackish lake sediment.</title>
        <authorList>
            <person name="Watanabe T."/>
            <person name="Yabe T."/>
            <person name="Tsuji J.M."/>
            <person name="Fukui M."/>
        </authorList>
    </citation>
    <scope>NUCLEOTIDE SEQUENCE [LARGE SCALE GENOMIC DNA]</scope>
    <source>
        <strain evidence="6">12FAK</strain>
    </source>
</reference>
<dbReference type="AlphaFoldDB" id="A0AAU9EZN3"/>
<dbReference type="PANTHER" id="PTHR45138">
    <property type="entry name" value="REGULATORY COMPONENTS OF SENSORY TRANSDUCTION SYSTEM"/>
    <property type="match status" value="1"/>
</dbReference>
<dbReference type="KEGG" id="dmp:FAK_13930"/>
<evidence type="ECO:0000313" key="5">
    <source>
        <dbReference type="EMBL" id="BEQ14327.1"/>
    </source>
</evidence>
<dbReference type="GO" id="GO:0043709">
    <property type="term" value="P:cell adhesion involved in single-species biofilm formation"/>
    <property type="evidence" value="ECO:0007669"/>
    <property type="project" value="TreeGrafter"/>
</dbReference>
<evidence type="ECO:0000256" key="2">
    <source>
        <dbReference type="ARBA" id="ARBA00034247"/>
    </source>
</evidence>
<feature type="domain" description="GGDEF" evidence="4">
    <location>
        <begin position="96"/>
        <end position="228"/>
    </location>
</feature>
<dbReference type="PROSITE" id="PS50887">
    <property type="entry name" value="GGDEF"/>
    <property type="match status" value="1"/>
</dbReference>
<name>A0AAU9EZN3_9BACT</name>
<dbReference type="FunFam" id="3.30.70.270:FF:000001">
    <property type="entry name" value="Diguanylate cyclase domain protein"/>
    <property type="match status" value="1"/>
</dbReference>
<dbReference type="GO" id="GO:1902201">
    <property type="term" value="P:negative regulation of bacterial-type flagellum-dependent cell motility"/>
    <property type="evidence" value="ECO:0007669"/>
    <property type="project" value="TreeGrafter"/>
</dbReference>
<evidence type="ECO:0000256" key="3">
    <source>
        <dbReference type="SAM" id="Coils"/>
    </source>
</evidence>
<dbReference type="InterPro" id="IPR050469">
    <property type="entry name" value="Diguanylate_Cyclase"/>
</dbReference>
<dbReference type="Pfam" id="PF00990">
    <property type="entry name" value="GGDEF"/>
    <property type="match status" value="1"/>
</dbReference>
<dbReference type="SUPFAM" id="SSF55073">
    <property type="entry name" value="Nucleotide cyclase"/>
    <property type="match status" value="1"/>
</dbReference>
<dbReference type="NCBIfam" id="TIGR00254">
    <property type="entry name" value="GGDEF"/>
    <property type="match status" value="1"/>
</dbReference>
<dbReference type="PANTHER" id="PTHR45138:SF9">
    <property type="entry name" value="DIGUANYLATE CYCLASE DGCM-RELATED"/>
    <property type="match status" value="1"/>
</dbReference>
<dbReference type="InterPro" id="IPR000160">
    <property type="entry name" value="GGDEF_dom"/>
</dbReference>